<reference evidence="1 2" key="1">
    <citation type="submission" date="2021-06" db="EMBL/GenBank/DDBJ databases">
        <title>Caerostris extrusa draft genome.</title>
        <authorList>
            <person name="Kono N."/>
            <person name="Arakawa K."/>
        </authorList>
    </citation>
    <scope>NUCLEOTIDE SEQUENCE [LARGE SCALE GENOMIC DNA]</scope>
</reference>
<dbReference type="AlphaFoldDB" id="A0AAV4PV37"/>
<comment type="caution">
    <text evidence="1">The sequence shown here is derived from an EMBL/GenBank/DDBJ whole genome shotgun (WGS) entry which is preliminary data.</text>
</comment>
<evidence type="ECO:0000313" key="1">
    <source>
        <dbReference type="EMBL" id="GIY00919.1"/>
    </source>
</evidence>
<evidence type="ECO:0000313" key="2">
    <source>
        <dbReference type="Proteomes" id="UP001054945"/>
    </source>
</evidence>
<dbReference type="EMBL" id="BPLR01005238">
    <property type="protein sequence ID" value="GIY00919.1"/>
    <property type="molecule type" value="Genomic_DNA"/>
</dbReference>
<dbReference type="Proteomes" id="UP001054945">
    <property type="component" value="Unassembled WGS sequence"/>
</dbReference>
<accession>A0AAV4PV37</accession>
<keyword evidence="2" id="KW-1185">Reference proteome</keyword>
<organism evidence="1 2">
    <name type="scientific">Caerostris extrusa</name>
    <name type="common">Bark spider</name>
    <name type="synonym">Caerostris bankana</name>
    <dbReference type="NCBI Taxonomy" id="172846"/>
    <lineage>
        <taxon>Eukaryota</taxon>
        <taxon>Metazoa</taxon>
        <taxon>Ecdysozoa</taxon>
        <taxon>Arthropoda</taxon>
        <taxon>Chelicerata</taxon>
        <taxon>Arachnida</taxon>
        <taxon>Araneae</taxon>
        <taxon>Araneomorphae</taxon>
        <taxon>Entelegynae</taxon>
        <taxon>Araneoidea</taxon>
        <taxon>Araneidae</taxon>
        <taxon>Caerostris</taxon>
    </lineage>
</organism>
<sequence>MKKIFDIGLCIKIIYIKHFKTFQVECFLSSSPCGKIGKGNTSRVNDIRCWTSGRRLCFPAENEGRNFLRNSLGIKGLNYCRPVEAFCATSHVYRQEQR</sequence>
<proteinExistence type="predicted"/>
<name>A0AAV4PV37_CAEEX</name>
<gene>
    <name evidence="1" type="ORF">CEXT_354071</name>
</gene>
<protein>
    <submittedName>
        <fullName evidence="1">Uncharacterized protein</fullName>
    </submittedName>
</protein>